<dbReference type="InterPro" id="IPR005925">
    <property type="entry name" value="Agmatinase-rel"/>
</dbReference>
<feature type="transmembrane region" description="Helical" evidence="11">
    <location>
        <begin position="401"/>
        <end position="420"/>
    </location>
</feature>
<feature type="transmembrane region" description="Helical" evidence="11">
    <location>
        <begin position="488"/>
        <end position="510"/>
    </location>
</feature>
<dbReference type="GO" id="GO:0033389">
    <property type="term" value="P:putrescine biosynthetic process from arginine, via agmatine"/>
    <property type="evidence" value="ECO:0007669"/>
    <property type="project" value="TreeGrafter"/>
</dbReference>
<keyword evidence="6 10" id="KW-0378">Hydrolase</keyword>
<dbReference type="PROSITE" id="PS01053">
    <property type="entry name" value="ARGINASE_1"/>
    <property type="match status" value="1"/>
</dbReference>
<dbReference type="SUPFAM" id="SSF81321">
    <property type="entry name" value="Family A G protein-coupled receptor-like"/>
    <property type="match status" value="1"/>
</dbReference>
<dbReference type="InterPro" id="IPR000276">
    <property type="entry name" value="GPCR_Rhodpsn"/>
</dbReference>
<dbReference type="GO" id="GO:0008783">
    <property type="term" value="F:agmatinase activity"/>
    <property type="evidence" value="ECO:0007669"/>
    <property type="project" value="TreeGrafter"/>
</dbReference>
<dbReference type="PROSITE" id="PS51409">
    <property type="entry name" value="ARGINASE_2"/>
    <property type="match status" value="1"/>
</dbReference>
<reference evidence="13 14" key="1">
    <citation type="submission" date="2018-04" db="EMBL/GenBank/DDBJ databases">
        <title>The genome of golden apple snail Pomacea canaliculata provides insight into stress tolerance and invasive adaptation.</title>
        <authorList>
            <person name="Liu C."/>
            <person name="Liu B."/>
            <person name="Ren Y."/>
            <person name="Zhang Y."/>
            <person name="Wang H."/>
            <person name="Li S."/>
            <person name="Jiang F."/>
            <person name="Yin L."/>
            <person name="Zhang G."/>
            <person name="Qian W."/>
            <person name="Fan W."/>
        </authorList>
    </citation>
    <scope>NUCLEOTIDE SEQUENCE [LARGE SCALE GENOMIC DNA]</scope>
    <source>
        <strain evidence="13">SZHN2017</strain>
        <tissue evidence="13">Muscle</tissue>
    </source>
</reference>
<feature type="transmembrane region" description="Helical" evidence="11">
    <location>
        <begin position="440"/>
        <end position="467"/>
    </location>
</feature>
<evidence type="ECO:0000256" key="2">
    <source>
        <dbReference type="ARBA" id="ARBA00004370"/>
    </source>
</evidence>
<evidence type="ECO:0000256" key="1">
    <source>
        <dbReference type="ARBA" id="ARBA00001936"/>
    </source>
</evidence>
<evidence type="ECO:0000256" key="6">
    <source>
        <dbReference type="ARBA" id="ARBA00022801"/>
    </source>
</evidence>
<dbReference type="PRINTS" id="PR00116">
    <property type="entry name" value="ARGINASE"/>
</dbReference>
<dbReference type="STRING" id="400727.A0A2T7NAZ9"/>
<keyword evidence="14" id="KW-1185">Reference proteome</keyword>
<feature type="transmembrane region" description="Helical" evidence="11">
    <location>
        <begin position="537"/>
        <end position="563"/>
    </location>
</feature>
<feature type="transmembrane region" description="Helical" evidence="11">
    <location>
        <begin position="595"/>
        <end position="621"/>
    </location>
</feature>
<evidence type="ECO:0000256" key="8">
    <source>
        <dbReference type="ARBA" id="ARBA00023136"/>
    </source>
</evidence>
<keyword evidence="8 11" id="KW-0472">Membrane</keyword>
<dbReference type="GO" id="GO:0047971">
    <property type="term" value="F:guanidinobutyrase activity"/>
    <property type="evidence" value="ECO:0007669"/>
    <property type="project" value="UniProtKB-ARBA"/>
</dbReference>
<sequence>MNCFSATKLSWNRYLVCKRYLGTSGPRWRRNYPLSANEMPRSGGIASMMRLPVQATTQGLDACFVGVPLDSGTSNRSGARLGPRHIRQESSLLRQANPMLGTIPFDSIQVADVGDVCMNIYDLPTAVKQIKAAFDKLIVNGCVPLTMGGDHTISYPILQAIKDKYGPVGLVHVDAHADVNDTMLGAKIAHGTPFRRAFEYGSLDGRRVIQIGLRGTAYDLDGYKWSTEQGFRVVPASDCWNKSLKPLMTEVRSMMGSGPVYLSFDIDSLDPCFAPGTGTPEIAGLTIYQALEIIHGCQGLNIVGADLVEVSPPYDVGSMTSLTAANLLFEMLCVVQLSKTVKNKDEDLARYHWEVTMSRGVVLDALQIGTSSVVMMMSLAFNVVLVGASLCKTKETTSEDYLMVAMAAADISVALTIPLHLLADFEVATFEITKMLGDVYSLPCMTANSFTVSMPLVALFTLIILTVERCINIFAPLRATELVTKRRVVVVLGTTWLYGFVLTITLPLGLNTAVLRQQHGSNETDCNFAAVAQGPWVAFLLLGNFFPGMFVLLVLNATIFGVAQKTLRKVTHEWMAYTHTDNRRQVFKHKARTNAVMFACQFYIFSYLPIAIALTVDFQFFMVEFIELWRAPFLLYILGYAMGNLSTVVNPIILIRSSRNYSEVLSLAFCVLAREWVLVKVFRRQHSNEERECQETGRRPRSLTLTSVTEQVGMLDARHELSSPQVNIVMDRRQHAWTSRR</sequence>
<feature type="transmembrane region" description="Helical" evidence="11">
    <location>
        <begin position="633"/>
        <end position="655"/>
    </location>
</feature>
<evidence type="ECO:0000256" key="10">
    <source>
        <dbReference type="RuleBase" id="RU003684"/>
    </source>
</evidence>
<evidence type="ECO:0000256" key="9">
    <source>
        <dbReference type="ARBA" id="ARBA00023211"/>
    </source>
</evidence>
<keyword evidence="7 11" id="KW-1133">Transmembrane helix</keyword>
<dbReference type="CDD" id="cd11592">
    <property type="entry name" value="Agmatinase_PAH"/>
    <property type="match status" value="1"/>
</dbReference>
<comment type="cofactor">
    <cofactor evidence="1">
        <name>Mn(2+)</name>
        <dbReference type="ChEBI" id="CHEBI:29035"/>
    </cofactor>
</comment>
<dbReference type="OrthoDB" id="9992747at2759"/>
<name>A0A2T7NAZ9_POMCA</name>
<accession>A0A2T7NAZ9</accession>
<keyword evidence="5" id="KW-0479">Metal-binding</keyword>
<comment type="similarity">
    <text evidence="3">Belongs to the arginase family. Agmatinase subfamily.</text>
</comment>
<comment type="subcellular location">
    <subcellularLocation>
        <location evidence="2">Membrane</location>
    </subcellularLocation>
</comment>
<dbReference type="Gene3D" id="3.40.800.10">
    <property type="entry name" value="Ureohydrolase domain"/>
    <property type="match status" value="1"/>
</dbReference>
<gene>
    <name evidence="13" type="ORF">C0Q70_20895</name>
</gene>
<evidence type="ECO:0000256" key="7">
    <source>
        <dbReference type="ARBA" id="ARBA00022989"/>
    </source>
</evidence>
<dbReference type="FunFam" id="3.40.800.10:FF:000002">
    <property type="entry name" value="Agmatinase"/>
    <property type="match status" value="1"/>
</dbReference>
<dbReference type="SUPFAM" id="SSF52768">
    <property type="entry name" value="Arginase/deacetylase"/>
    <property type="match status" value="1"/>
</dbReference>
<evidence type="ECO:0000256" key="3">
    <source>
        <dbReference type="ARBA" id="ARBA00009227"/>
    </source>
</evidence>
<dbReference type="PANTHER" id="PTHR11358">
    <property type="entry name" value="ARGINASE/AGMATINASE"/>
    <property type="match status" value="1"/>
</dbReference>
<dbReference type="AlphaFoldDB" id="A0A2T7NAZ9"/>
<dbReference type="InterPro" id="IPR006035">
    <property type="entry name" value="Ureohydrolase"/>
</dbReference>
<dbReference type="Proteomes" id="UP000245119">
    <property type="component" value="Linkage Group LG14"/>
</dbReference>
<dbReference type="GO" id="GO:0004930">
    <property type="term" value="F:G protein-coupled receptor activity"/>
    <property type="evidence" value="ECO:0007669"/>
    <property type="project" value="InterPro"/>
</dbReference>
<keyword evidence="9" id="KW-0464">Manganese</keyword>
<dbReference type="InterPro" id="IPR020855">
    <property type="entry name" value="Ureohydrolase_Mn_BS"/>
</dbReference>
<evidence type="ECO:0000256" key="4">
    <source>
        <dbReference type="ARBA" id="ARBA00022692"/>
    </source>
</evidence>
<evidence type="ECO:0000313" key="13">
    <source>
        <dbReference type="EMBL" id="PVD18346.1"/>
    </source>
</evidence>
<dbReference type="CDD" id="cd00637">
    <property type="entry name" value="7tm_classA_rhodopsin-like"/>
    <property type="match status" value="1"/>
</dbReference>
<dbReference type="Gene3D" id="1.20.1070.10">
    <property type="entry name" value="Rhodopsin 7-helix transmembrane proteins"/>
    <property type="match status" value="1"/>
</dbReference>
<feature type="transmembrane region" description="Helical" evidence="11">
    <location>
        <begin position="368"/>
        <end position="389"/>
    </location>
</feature>
<protein>
    <recommendedName>
        <fullName evidence="12">G-protein coupled receptors family 1 profile domain-containing protein</fullName>
    </recommendedName>
</protein>
<organism evidence="13 14">
    <name type="scientific">Pomacea canaliculata</name>
    <name type="common">Golden apple snail</name>
    <dbReference type="NCBI Taxonomy" id="400727"/>
    <lineage>
        <taxon>Eukaryota</taxon>
        <taxon>Metazoa</taxon>
        <taxon>Spiralia</taxon>
        <taxon>Lophotrochozoa</taxon>
        <taxon>Mollusca</taxon>
        <taxon>Gastropoda</taxon>
        <taxon>Caenogastropoda</taxon>
        <taxon>Architaenioglossa</taxon>
        <taxon>Ampullarioidea</taxon>
        <taxon>Ampullariidae</taxon>
        <taxon>Pomacea</taxon>
    </lineage>
</organism>
<dbReference type="PROSITE" id="PS00237">
    <property type="entry name" value="G_PROTEIN_RECEP_F1_1"/>
    <property type="match status" value="1"/>
</dbReference>
<dbReference type="InterPro" id="IPR017452">
    <property type="entry name" value="GPCR_Rhodpsn_7TM"/>
</dbReference>
<dbReference type="InterPro" id="IPR023696">
    <property type="entry name" value="Ureohydrolase_dom_sf"/>
</dbReference>
<dbReference type="GO" id="GO:0016020">
    <property type="term" value="C:membrane"/>
    <property type="evidence" value="ECO:0007669"/>
    <property type="project" value="UniProtKB-SubCell"/>
</dbReference>
<evidence type="ECO:0000256" key="11">
    <source>
        <dbReference type="SAM" id="Phobius"/>
    </source>
</evidence>
<dbReference type="Pfam" id="PF00001">
    <property type="entry name" value="7tm_1"/>
    <property type="match status" value="1"/>
</dbReference>
<feature type="domain" description="G-protein coupled receptors family 1 profile" evidence="12">
    <location>
        <begin position="381"/>
        <end position="654"/>
    </location>
</feature>
<dbReference type="GO" id="GO:0046872">
    <property type="term" value="F:metal ion binding"/>
    <property type="evidence" value="ECO:0007669"/>
    <property type="project" value="UniProtKB-KW"/>
</dbReference>
<dbReference type="EMBL" id="PZQS01000014">
    <property type="protein sequence ID" value="PVD18346.1"/>
    <property type="molecule type" value="Genomic_DNA"/>
</dbReference>
<proteinExistence type="inferred from homology"/>
<dbReference type="NCBIfam" id="TIGR01230">
    <property type="entry name" value="agmatinase"/>
    <property type="match status" value="1"/>
</dbReference>
<dbReference type="PANTHER" id="PTHR11358:SF26">
    <property type="entry name" value="GUANIDINO ACID HYDROLASE, MITOCHONDRIAL"/>
    <property type="match status" value="1"/>
</dbReference>
<dbReference type="Pfam" id="PF00491">
    <property type="entry name" value="Arginase"/>
    <property type="match status" value="1"/>
</dbReference>
<evidence type="ECO:0000313" key="14">
    <source>
        <dbReference type="Proteomes" id="UP000245119"/>
    </source>
</evidence>
<keyword evidence="4 11" id="KW-0812">Transmembrane</keyword>
<comment type="caution">
    <text evidence="13">The sequence shown here is derived from an EMBL/GenBank/DDBJ whole genome shotgun (WGS) entry which is preliminary data.</text>
</comment>
<evidence type="ECO:0000256" key="5">
    <source>
        <dbReference type="ARBA" id="ARBA00022723"/>
    </source>
</evidence>
<evidence type="ECO:0000259" key="12">
    <source>
        <dbReference type="PROSITE" id="PS50262"/>
    </source>
</evidence>
<dbReference type="PROSITE" id="PS50262">
    <property type="entry name" value="G_PROTEIN_RECEP_F1_2"/>
    <property type="match status" value="1"/>
</dbReference>